<name>A0ABS1EA73_9BURK</name>
<proteinExistence type="predicted"/>
<sequence length="210" mass="24541">MRDNVFSQSAFQWFGRVFMWSFLAVVLLLPVWFSYAQEFQQAKPDAWIESLALDKEKDSYTLSANISLNLGEEVRNAAEKGVPLYFTINFEIIRPQTLWFDKTELQQQHTWRIQYNALLRQWRISNGDLSIPELSLDDSLQHIINLESWPIKNLDQLNPTINYEGRLRLKLDTSLLPRPFQINAFNSSAWSLSTPWKNFNLKVSDIKPGS</sequence>
<evidence type="ECO:0000313" key="1">
    <source>
        <dbReference type="EMBL" id="MBK1780712.1"/>
    </source>
</evidence>
<keyword evidence="2" id="KW-1185">Reference proteome</keyword>
<dbReference type="Proteomes" id="UP000635316">
    <property type="component" value="Unassembled WGS sequence"/>
</dbReference>
<evidence type="ECO:0000313" key="2">
    <source>
        <dbReference type="Proteomes" id="UP000635316"/>
    </source>
</evidence>
<dbReference type="Pfam" id="PF14334">
    <property type="entry name" value="DUF4390"/>
    <property type="match status" value="1"/>
</dbReference>
<dbReference type="InterPro" id="IPR025500">
    <property type="entry name" value="DUF4390"/>
</dbReference>
<dbReference type="EMBL" id="JAENGP010000005">
    <property type="protein sequence ID" value="MBK1780712.1"/>
    <property type="molecule type" value="Genomic_DNA"/>
</dbReference>
<comment type="caution">
    <text evidence="1">The sequence shown here is derived from an EMBL/GenBank/DDBJ whole genome shotgun (WGS) entry which is preliminary data.</text>
</comment>
<accession>A0ABS1EA73</accession>
<gene>
    <name evidence="1" type="ORF">JHL22_05720</name>
</gene>
<organism evidence="1 2">
    <name type="scientific">Advenella mandrilli</name>
    <dbReference type="NCBI Taxonomy" id="2800330"/>
    <lineage>
        <taxon>Bacteria</taxon>
        <taxon>Pseudomonadati</taxon>
        <taxon>Pseudomonadota</taxon>
        <taxon>Betaproteobacteria</taxon>
        <taxon>Burkholderiales</taxon>
        <taxon>Alcaligenaceae</taxon>
    </lineage>
</organism>
<reference evidence="1 2" key="1">
    <citation type="submission" date="2020-12" db="EMBL/GenBank/DDBJ databases">
        <authorList>
            <person name="Lu T."/>
            <person name="Wang Q."/>
            <person name="Han X."/>
        </authorList>
    </citation>
    <scope>NUCLEOTIDE SEQUENCE [LARGE SCALE GENOMIC DNA]</scope>
    <source>
        <strain evidence="1 2">WQ 585</strain>
    </source>
</reference>
<protein>
    <submittedName>
        <fullName evidence="1">DUF4390 domain-containing protein</fullName>
    </submittedName>
</protein>